<keyword evidence="2" id="KW-1185">Reference proteome</keyword>
<dbReference type="AlphaFoldDB" id="A0A4Y2QTI5"/>
<dbReference type="Proteomes" id="UP000499080">
    <property type="component" value="Unassembled WGS sequence"/>
</dbReference>
<dbReference type="GO" id="GO:0071897">
    <property type="term" value="P:DNA biosynthetic process"/>
    <property type="evidence" value="ECO:0007669"/>
    <property type="project" value="UniProtKB-ARBA"/>
</dbReference>
<gene>
    <name evidence="1" type="ORF">AVEN_60113_1</name>
</gene>
<proteinExistence type="predicted"/>
<accession>A0A4Y2QTI5</accession>
<dbReference type="OrthoDB" id="6430795at2759"/>
<dbReference type="PANTHER" id="PTHR31511:SF12">
    <property type="entry name" value="RHO TERMINATION FACTOR N-TERMINAL DOMAIN-CONTAINING PROTEIN"/>
    <property type="match status" value="1"/>
</dbReference>
<protein>
    <submittedName>
        <fullName evidence="1">Uncharacterized protein</fullName>
    </submittedName>
</protein>
<evidence type="ECO:0000313" key="1">
    <source>
        <dbReference type="EMBL" id="GBN66704.1"/>
    </source>
</evidence>
<dbReference type="EMBL" id="BGPR01014790">
    <property type="protein sequence ID" value="GBN66704.1"/>
    <property type="molecule type" value="Genomic_DNA"/>
</dbReference>
<name>A0A4Y2QTI5_ARAVE</name>
<evidence type="ECO:0000313" key="2">
    <source>
        <dbReference type="Proteomes" id="UP000499080"/>
    </source>
</evidence>
<organism evidence="1 2">
    <name type="scientific">Araneus ventricosus</name>
    <name type="common">Orbweaver spider</name>
    <name type="synonym">Epeira ventricosa</name>
    <dbReference type="NCBI Taxonomy" id="182803"/>
    <lineage>
        <taxon>Eukaryota</taxon>
        <taxon>Metazoa</taxon>
        <taxon>Ecdysozoa</taxon>
        <taxon>Arthropoda</taxon>
        <taxon>Chelicerata</taxon>
        <taxon>Arachnida</taxon>
        <taxon>Araneae</taxon>
        <taxon>Araneomorphae</taxon>
        <taxon>Entelegynae</taxon>
        <taxon>Araneoidea</taxon>
        <taxon>Araneidae</taxon>
        <taxon>Araneus</taxon>
    </lineage>
</organism>
<dbReference type="SUPFAM" id="SSF56672">
    <property type="entry name" value="DNA/RNA polymerases"/>
    <property type="match status" value="1"/>
</dbReference>
<dbReference type="InterPro" id="IPR043502">
    <property type="entry name" value="DNA/RNA_pol_sf"/>
</dbReference>
<dbReference type="PANTHER" id="PTHR31511">
    <property type="entry name" value="PROTEIN CBG23764"/>
    <property type="match status" value="1"/>
</dbReference>
<reference evidence="1 2" key="1">
    <citation type="journal article" date="2019" name="Sci. Rep.">
        <title>Orb-weaving spider Araneus ventricosus genome elucidates the spidroin gene catalogue.</title>
        <authorList>
            <person name="Kono N."/>
            <person name="Nakamura H."/>
            <person name="Ohtoshi R."/>
            <person name="Moran D.A.P."/>
            <person name="Shinohara A."/>
            <person name="Yoshida Y."/>
            <person name="Fujiwara M."/>
            <person name="Mori M."/>
            <person name="Tomita M."/>
            <person name="Arakawa K."/>
        </authorList>
    </citation>
    <scope>NUCLEOTIDE SEQUENCE [LARGE SCALE GENOMIC DNA]</scope>
</reference>
<comment type="caution">
    <text evidence="1">The sequence shown here is derived from an EMBL/GenBank/DDBJ whole genome shotgun (WGS) entry which is preliminary data.</text>
</comment>
<sequence>MDTDNFIYNIRTEDFYKDMKGMIDYFDTSDYPENNRYGMSRVNKKVLGEMKDENAGKILEEFILLRSKMYACKTEESLVKKSKGVKKCVVKNRISFEDYKNCLFSEQKQYRSMNIIRSTKHEIHSINVNNLALSGEDDKRHILPDGIHTLALGHHAIKK</sequence>